<dbReference type="Proteomes" id="UP000814128">
    <property type="component" value="Unassembled WGS sequence"/>
</dbReference>
<gene>
    <name evidence="1" type="ORF">K488DRAFT_61581</name>
</gene>
<reference evidence="1" key="2">
    <citation type="journal article" date="2022" name="New Phytol.">
        <title>Evolutionary transition to the ectomycorrhizal habit in the genomes of a hyperdiverse lineage of mushroom-forming fungi.</title>
        <authorList>
            <person name="Looney B."/>
            <person name="Miyauchi S."/>
            <person name="Morin E."/>
            <person name="Drula E."/>
            <person name="Courty P.E."/>
            <person name="Kohler A."/>
            <person name="Kuo A."/>
            <person name="LaButti K."/>
            <person name="Pangilinan J."/>
            <person name="Lipzen A."/>
            <person name="Riley R."/>
            <person name="Andreopoulos W."/>
            <person name="He G."/>
            <person name="Johnson J."/>
            <person name="Nolan M."/>
            <person name="Tritt A."/>
            <person name="Barry K.W."/>
            <person name="Grigoriev I.V."/>
            <person name="Nagy L.G."/>
            <person name="Hibbett D."/>
            <person name="Henrissat B."/>
            <person name="Matheny P.B."/>
            <person name="Labbe J."/>
            <person name="Martin F.M."/>
        </authorList>
    </citation>
    <scope>NUCLEOTIDE SEQUENCE</scope>
    <source>
        <strain evidence="1">EC-137</strain>
    </source>
</reference>
<comment type="caution">
    <text evidence="1">The sequence shown here is derived from an EMBL/GenBank/DDBJ whole genome shotgun (WGS) entry which is preliminary data.</text>
</comment>
<evidence type="ECO:0000313" key="2">
    <source>
        <dbReference type="Proteomes" id="UP000814128"/>
    </source>
</evidence>
<sequence>RECAGFRLNILHGRSALASYPVLLHKHLKPPWSLNFTDGSLYLRASHCTLRTKNALHICDECAMLSGNTTLANIVCQMEGGIHKNTRWIYHSAGGLLELLRRKDEQRRNVVLLHLNQARHLAHVEGVLFTHKSILCVIASKKLANIDQVLRVAMRQGMSAHSILQVITDISVERRAG</sequence>
<protein>
    <submittedName>
        <fullName evidence="1">Uncharacterized protein</fullName>
    </submittedName>
</protein>
<feature type="non-terminal residue" evidence="1">
    <location>
        <position position="1"/>
    </location>
</feature>
<name>A0ACB8Q752_9AGAM</name>
<organism evidence="1 2">
    <name type="scientific">Vararia minispora EC-137</name>
    <dbReference type="NCBI Taxonomy" id="1314806"/>
    <lineage>
        <taxon>Eukaryota</taxon>
        <taxon>Fungi</taxon>
        <taxon>Dikarya</taxon>
        <taxon>Basidiomycota</taxon>
        <taxon>Agaricomycotina</taxon>
        <taxon>Agaricomycetes</taxon>
        <taxon>Russulales</taxon>
        <taxon>Lachnocladiaceae</taxon>
        <taxon>Vararia</taxon>
    </lineage>
</organism>
<proteinExistence type="predicted"/>
<keyword evidence="2" id="KW-1185">Reference proteome</keyword>
<evidence type="ECO:0000313" key="1">
    <source>
        <dbReference type="EMBL" id="KAI0027438.1"/>
    </source>
</evidence>
<reference evidence="1" key="1">
    <citation type="submission" date="2021-02" db="EMBL/GenBank/DDBJ databases">
        <authorList>
            <consortium name="DOE Joint Genome Institute"/>
            <person name="Ahrendt S."/>
            <person name="Looney B.P."/>
            <person name="Miyauchi S."/>
            <person name="Morin E."/>
            <person name="Drula E."/>
            <person name="Courty P.E."/>
            <person name="Chicoki N."/>
            <person name="Fauchery L."/>
            <person name="Kohler A."/>
            <person name="Kuo A."/>
            <person name="Labutti K."/>
            <person name="Pangilinan J."/>
            <person name="Lipzen A."/>
            <person name="Riley R."/>
            <person name="Andreopoulos W."/>
            <person name="He G."/>
            <person name="Johnson J."/>
            <person name="Barry K.W."/>
            <person name="Grigoriev I.V."/>
            <person name="Nagy L."/>
            <person name="Hibbett D."/>
            <person name="Henrissat B."/>
            <person name="Matheny P.B."/>
            <person name="Labbe J."/>
            <person name="Martin F."/>
        </authorList>
    </citation>
    <scope>NUCLEOTIDE SEQUENCE</scope>
    <source>
        <strain evidence="1">EC-137</strain>
    </source>
</reference>
<dbReference type="EMBL" id="MU273905">
    <property type="protein sequence ID" value="KAI0027438.1"/>
    <property type="molecule type" value="Genomic_DNA"/>
</dbReference>
<accession>A0ACB8Q752</accession>